<evidence type="ECO:0008006" key="4">
    <source>
        <dbReference type="Google" id="ProtNLM"/>
    </source>
</evidence>
<evidence type="ECO:0000256" key="1">
    <source>
        <dbReference type="SAM" id="MobiDB-lite"/>
    </source>
</evidence>
<name>A0AAV5V922_9BILA</name>
<evidence type="ECO:0000313" key="2">
    <source>
        <dbReference type="EMBL" id="GMT15014.1"/>
    </source>
</evidence>
<evidence type="ECO:0000313" key="3">
    <source>
        <dbReference type="Proteomes" id="UP001432322"/>
    </source>
</evidence>
<dbReference type="AlphaFoldDB" id="A0AAV5V922"/>
<gene>
    <name evidence="2" type="ORF">PFISCL1PPCAC_6311</name>
</gene>
<feature type="non-terminal residue" evidence="2">
    <location>
        <position position="240"/>
    </location>
</feature>
<proteinExistence type="predicted"/>
<feature type="region of interest" description="Disordered" evidence="1">
    <location>
        <begin position="142"/>
        <end position="165"/>
    </location>
</feature>
<dbReference type="Proteomes" id="UP001432322">
    <property type="component" value="Unassembled WGS sequence"/>
</dbReference>
<feature type="compositionally biased region" description="Basic and acidic residues" evidence="1">
    <location>
        <begin position="99"/>
        <end position="109"/>
    </location>
</feature>
<organism evidence="2 3">
    <name type="scientific">Pristionchus fissidentatus</name>
    <dbReference type="NCBI Taxonomy" id="1538716"/>
    <lineage>
        <taxon>Eukaryota</taxon>
        <taxon>Metazoa</taxon>
        <taxon>Ecdysozoa</taxon>
        <taxon>Nematoda</taxon>
        <taxon>Chromadorea</taxon>
        <taxon>Rhabditida</taxon>
        <taxon>Rhabditina</taxon>
        <taxon>Diplogasteromorpha</taxon>
        <taxon>Diplogasteroidea</taxon>
        <taxon>Neodiplogasteridae</taxon>
        <taxon>Pristionchus</taxon>
    </lineage>
</organism>
<protein>
    <recommendedName>
        <fullName evidence="4">C2H2-type domain-containing protein</fullName>
    </recommendedName>
</protein>
<sequence>LLPLNTVDSVMSSIHPRLINDLEKGVQSPLSILSLMNAQSDGASRSNLFPPLFNQQFHQIYNNLLQQQLLQQMAAQNGSSIRDGSSPSHSDADIDSPTTDDRKRVRVDEDGSASCPLCEERLQDENEWREHVEMERHRLRNIINDIKNPKTGSETPSKEPRRSGELERIRSNLNRRRALKTCDDKKSPSSTLPLLNSIPTPSNESPLTCCTCQRSIEYGIVCSPLEGARCQECFDVVRAL</sequence>
<accession>A0AAV5V922</accession>
<feature type="compositionally biased region" description="Polar residues" evidence="1">
    <location>
        <begin position="75"/>
        <end position="89"/>
    </location>
</feature>
<feature type="region of interest" description="Disordered" evidence="1">
    <location>
        <begin position="75"/>
        <end position="110"/>
    </location>
</feature>
<feature type="compositionally biased region" description="Basic and acidic residues" evidence="1">
    <location>
        <begin position="156"/>
        <end position="165"/>
    </location>
</feature>
<keyword evidence="3" id="KW-1185">Reference proteome</keyword>
<comment type="caution">
    <text evidence="2">The sequence shown here is derived from an EMBL/GenBank/DDBJ whole genome shotgun (WGS) entry which is preliminary data.</text>
</comment>
<reference evidence="2" key="1">
    <citation type="submission" date="2023-10" db="EMBL/GenBank/DDBJ databases">
        <title>Genome assembly of Pristionchus species.</title>
        <authorList>
            <person name="Yoshida K."/>
            <person name="Sommer R.J."/>
        </authorList>
    </citation>
    <scope>NUCLEOTIDE SEQUENCE</scope>
    <source>
        <strain evidence="2">RS5133</strain>
    </source>
</reference>
<feature type="non-terminal residue" evidence="2">
    <location>
        <position position="1"/>
    </location>
</feature>
<dbReference type="EMBL" id="BTSY01000002">
    <property type="protein sequence ID" value="GMT15014.1"/>
    <property type="molecule type" value="Genomic_DNA"/>
</dbReference>